<dbReference type="InterPro" id="IPR036034">
    <property type="entry name" value="PDZ_sf"/>
</dbReference>
<evidence type="ECO:0000313" key="9">
    <source>
        <dbReference type="EMBL" id="CAE8680164.1"/>
    </source>
</evidence>
<dbReference type="InterPro" id="IPR027417">
    <property type="entry name" value="P-loop_NTPase"/>
</dbReference>
<dbReference type="FunFam" id="3.40.50.300:FF:000190">
    <property type="entry name" value="ATP-dependent RNA helicase"/>
    <property type="match status" value="1"/>
</dbReference>
<keyword evidence="1" id="KW-0547">Nucleotide-binding</keyword>
<dbReference type="GO" id="GO:0070478">
    <property type="term" value="P:nuclear-transcribed mRNA catabolic process, 3'-5' exonucleolytic nonsense-mediated decay"/>
    <property type="evidence" value="ECO:0007669"/>
    <property type="project" value="TreeGrafter"/>
</dbReference>
<dbReference type="AlphaFoldDB" id="A0A813JJB9"/>
<dbReference type="InterPro" id="IPR012961">
    <property type="entry name" value="Ski2/MTR4_C"/>
</dbReference>
<dbReference type="Pfam" id="PF08148">
    <property type="entry name" value="DSHCT"/>
    <property type="match status" value="1"/>
</dbReference>
<dbReference type="GO" id="GO:0003724">
    <property type="term" value="F:RNA helicase activity"/>
    <property type="evidence" value="ECO:0007669"/>
    <property type="project" value="InterPro"/>
</dbReference>
<dbReference type="Pfam" id="PF00595">
    <property type="entry name" value="PDZ"/>
    <property type="match status" value="1"/>
</dbReference>
<gene>
    <name evidence="9" type="ORF">PGLA2088_LOCUS21757</name>
</gene>
<dbReference type="PANTHER" id="PTHR12131:SF1">
    <property type="entry name" value="ATP-DEPENDENT RNA HELICASE SUPV3L1, MITOCHONDRIAL-RELATED"/>
    <property type="match status" value="1"/>
</dbReference>
<sequence length="1166" mass="129413">MADGGEHQDNPNPNQKPETLQIRGLFACLSSDEDSSDEEAETDEESEGDQVIGNVDEDSENAAEKEKPSTTKVAKTPKHRQKEWAIDDTWDVSGFADEILDPALTFPFELDTFQKRAVRRVERSEHIMVAAHTSAGKTVVAEYAIAHAMRHGMRTIYTSPIKALSNQKFHEFSKRFEGIGSVGIVTGDVSVNPEASCVIMTTEILRFMLYRGDKGLSQVKWVVFDEVHYVKDADRGVVWEEVIILLAAEVSFVMLSATVPNYREFAGWVGRTKRRPVYTVTTNYRPTPLRHRLSFRGHDISILDTDGFHPEAFHQAKELLNEKVKQAPKAARRVSVTFESRPFGMTPGKNEGGTTEGYLVEKVNHNDPSKPAGRLGVKPGWIVVAVNGEDVVGQSLDQVQQLSKEASLPVTLEFEVPPASKEAGAAGAAGYPLVEKHRGGQPQKLQTLPRSAPPPSRESRERTETQRLQALLRTLEGESRLPATVFVFSRRRVEGLAADMPNLDVCTAEEKSKVHTFLKSSFERLSEADRVLPQVCRVEELAKKGIGIHHGGLLPVVKEAVEIMFSRGLVKILFATETFAMGVNMPARSVIFTSWTKHDGTQRRTLLPSEYTQMAGRAGRRGLDTEGHVYILCGDDLPAQKQITGMMTNKAEPLNSRFRITFAMILQLKRFSQSGVRVEDLLGRSFLENARAMRRPEVRRDLACRTEQLGSLPTVQCIFGEPHMEEYAAWESESRTLGTSLHLRLLESSKTRERSFCPGRVLRVFKPGCFASADAALLGFAGERRLFVAVLLPGPTCEDQDAGSVQPTPTPSSSLKVEEGWVLQVEELPLSGVLQLFEQCVDGRTCMEMAPSQPALEELDSSAVSAVSPASAASASRLGRELLAFQRQGLQPLVMSKTLKQVEIDFYETLLRQRELQSKQEGSKCHACPLKLQHYDQVRQRSALATDIEDLYHDLGSESLGLLPQLQAKERVLSALGCLDHEGLITLKGRAVTEVLSGDEITIAEVVFQNILDGCTAQEVASAISAFVFPDKVEQGEDSVLEVLPENLARVRTEMLKQHRRVEELLQRHRVEVDSEEFLRTCNVGLMGIAYRWACGENLADIMPDTTLQEGAIVRAIVRAEELLKKLHDVAKMLGNTSQQLIFAEAAEIIHRDIAFVPSLYIKVLV</sequence>
<dbReference type="PROSITE" id="PS51192">
    <property type="entry name" value="HELICASE_ATP_BIND_1"/>
    <property type="match status" value="1"/>
</dbReference>
<evidence type="ECO:0000256" key="3">
    <source>
        <dbReference type="ARBA" id="ARBA00022806"/>
    </source>
</evidence>
<organism evidence="9 10">
    <name type="scientific">Polarella glacialis</name>
    <name type="common">Dinoflagellate</name>
    <dbReference type="NCBI Taxonomy" id="89957"/>
    <lineage>
        <taxon>Eukaryota</taxon>
        <taxon>Sar</taxon>
        <taxon>Alveolata</taxon>
        <taxon>Dinophyceae</taxon>
        <taxon>Suessiales</taxon>
        <taxon>Suessiaceae</taxon>
        <taxon>Polarella</taxon>
    </lineage>
</organism>
<feature type="domain" description="Helicase ATP-binding" evidence="7">
    <location>
        <begin position="118"/>
        <end position="277"/>
    </location>
</feature>
<reference evidence="9" key="1">
    <citation type="submission" date="2021-02" db="EMBL/GenBank/DDBJ databases">
        <authorList>
            <person name="Dougan E. K."/>
            <person name="Rhodes N."/>
            <person name="Thang M."/>
            <person name="Chan C."/>
        </authorList>
    </citation>
    <scope>NUCLEOTIDE SEQUENCE</scope>
</reference>
<dbReference type="Pfam" id="PF00270">
    <property type="entry name" value="DEAD"/>
    <property type="match status" value="1"/>
</dbReference>
<evidence type="ECO:0000259" key="7">
    <source>
        <dbReference type="PROSITE" id="PS51192"/>
    </source>
</evidence>
<dbReference type="SUPFAM" id="SSF50156">
    <property type="entry name" value="PDZ domain-like"/>
    <property type="match status" value="1"/>
</dbReference>
<dbReference type="Gene3D" id="1.10.3380.30">
    <property type="match status" value="1"/>
</dbReference>
<dbReference type="SMART" id="SM00487">
    <property type="entry name" value="DEXDc"/>
    <property type="match status" value="1"/>
</dbReference>
<evidence type="ECO:0000259" key="8">
    <source>
        <dbReference type="PROSITE" id="PS51194"/>
    </source>
</evidence>
<dbReference type="InterPro" id="IPR050699">
    <property type="entry name" value="RNA-DNA_Helicase"/>
</dbReference>
<keyword evidence="2" id="KW-0378">Hydrolase</keyword>
<feature type="domain" description="Helicase C-terminal" evidence="8">
    <location>
        <begin position="467"/>
        <end position="672"/>
    </location>
</feature>
<dbReference type="CDD" id="cd18795">
    <property type="entry name" value="SF2_C_Ski2"/>
    <property type="match status" value="1"/>
</dbReference>
<dbReference type="InterPro" id="IPR001650">
    <property type="entry name" value="Helicase_C-like"/>
</dbReference>
<protein>
    <submittedName>
        <fullName evidence="9">Uncharacterized protein</fullName>
    </submittedName>
</protein>
<proteinExistence type="predicted"/>
<dbReference type="PROSITE" id="PS50106">
    <property type="entry name" value="PDZ"/>
    <property type="match status" value="1"/>
</dbReference>
<feature type="region of interest" description="Disordered" evidence="5">
    <location>
        <begin position="1"/>
        <end position="81"/>
    </location>
</feature>
<dbReference type="SMART" id="SM00228">
    <property type="entry name" value="PDZ"/>
    <property type="match status" value="1"/>
</dbReference>
<dbReference type="SMART" id="SM01142">
    <property type="entry name" value="DSHCT"/>
    <property type="match status" value="1"/>
</dbReference>
<dbReference type="SMART" id="SM00490">
    <property type="entry name" value="HELICc"/>
    <property type="match status" value="1"/>
</dbReference>
<dbReference type="InterPro" id="IPR016438">
    <property type="entry name" value="SKI2-like"/>
</dbReference>
<feature type="domain" description="PDZ" evidence="6">
    <location>
        <begin position="333"/>
        <end position="418"/>
    </location>
</feature>
<dbReference type="InterPro" id="IPR011545">
    <property type="entry name" value="DEAD/DEAH_box_helicase_dom"/>
</dbReference>
<dbReference type="InterPro" id="IPR001478">
    <property type="entry name" value="PDZ"/>
</dbReference>
<dbReference type="GO" id="GO:0005524">
    <property type="term" value="F:ATP binding"/>
    <property type="evidence" value="ECO:0007669"/>
    <property type="project" value="UniProtKB-KW"/>
</dbReference>
<dbReference type="SUPFAM" id="SSF52540">
    <property type="entry name" value="P-loop containing nucleoside triphosphate hydrolases"/>
    <property type="match status" value="1"/>
</dbReference>
<feature type="region of interest" description="Disordered" evidence="5">
    <location>
        <begin position="435"/>
        <end position="465"/>
    </location>
</feature>
<evidence type="ECO:0000259" key="6">
    <source>
        <dbReference type="PROSITE" id="PS50106"/>
    </source>
</evidence>
<comment type="caution">
    <text evidence="9">The sequence shown here is derived from an EMBL/GenBank/DDBJ whole genome shotgun (WGS) entry which is preliminary data.</text>
</comment>
<keyword evidence="4" id="KW-0067">ATP-binding</keyword>
<evidence type="ECO:0000313" key="10">
    <source>
        <dbReference type="Proteomes" id="UP000626109"/>
    </source>
</evidence>
<evidence type="ECO:0000256" key="2">
    <source>
        <dbReference type="ARBA" id="ARBA00022801"/>
    </source>
</evidence>
<dbReference type="GO" id="GO:0055087">
    <property type="term" value="C:Ski complex"/>
    <property type="evidence" value="ECO:0007669"/>
    <property type="project" value="TreeGrafter"/>
</dbReference>
<dbReference type="EMBL" id="CAJNNW010025828">
    <property type="protein sequence ID" value="CAE8680164.1"/>
    <property type="molecule type" value="Genomic_DNA"/>
</dbReference>
<dbReference type="Gene3D" id="2.30.42.10">
    <property type="match status" value="1"/>
</dbReference>
<feature type="compositionally biased region" description="Acidic residues" evidence="5">
    <location>
        <begin position="31"/>
        <end position="48"/>
    </location>
</feature>
<evidence type="ECO:0000256" key="4">
    <source>
        <dbReference type="ARBA" id="ARBA00022840"/>
    </source>
</evidence>
<dbReference type="PANTHER" id="PTHR12131">
    <property type="entry name" value="ATP-DEPENDENT RNA AND DNA HELICASE"/>
    <property type="match status" value="1"/>
</dbReference>
<evidence type="ECO:0000256" key="1">
    <source>
        <dbReference type="ARBA" id="ARBA00022741"/>
    </source>
</evidence>
<dbReference type="PROSITE" id="PS51194">
    <property type="entry name" value="HELICASE_CTER"/>
    <property type="match status" value="1"/>
</dbReference>
<name>A0A813JJB9_POLGL</name>
<keyword evidence="3" id="KW-0347">Helicase</keyword>
<evidence type="ECO:0000256" key="5">
    <source>
        <dbReference type="SAM" id="MobiDB-lite"/>
    </source>
</evidence>
<dbReference type="GO" id="GO:0003723">
    <property type="term" value="F:RNA binding"/>
    <property type="evidence" value="ECO:0007669"/>
    <property type="project" value="InterPro"/>
</dbReference>
<dbReference type="GO" id="GO:0016787">
    <property type="term" value="F:hydrolase activity"/>
    <property type="evidence" value="ECO:0007669"/>
    <property type="project" value="UniProtKB-KW"/>
</dbReference>
<dbReference type="PIRSF" id="PIRSF005198">
    <property type="entry name" value="Antiviral_helicase_SKI2"/>
    <property type="match status" value="1"/>
</dbReference>
<dbReference type="Pfam" id="PF00271">
    <property type="entry name" value="Helicase_C"/>
    <property type="match status" value="1"/>
</dbReference>
<accession>A0A813JJB9</accession>
<dbReference type="Gene3D" id="3.40.50.300">
    <property type="entry name" value="P-loop containing nucleotide triphosphate hydrolases"/>
    <property type="match status" value="2"/>
</dbReference>
<dbReference type="InterPro" id="IPR014001">
    <property type="entry name" value="Helicase_ATP-bd"/>
</dbReference>
<dbReference type="Proteomes" id="UP000626109">
    <property type="component" value="Unassembled WGS sequence"/>
</dbReference>